<evidence type="ECO:0000313" key="5">
    <source>
        <dbReference type="Ensembl" id="ENSLLEP00000024261.1"/>
    </source>
</evidence>
<dbReference type="CDD" id="cd00312">
    <property type="entry name" value="Esterase_lipase"/>
    <property type="match status" value="1"/>
</dbReference>
<name>A0A8C5PL10_9ANUR</name>
<dbReference type="SUPFAM" id="SSF53474">
    <property type="entry name" value="alpha/beta-Hydrolases"/>
    <property type="match status" value="1"/>
</dbReference>
<evidence type="ECO:0000256" key="1">
    <source>
        <dbReference type="ARBA" id="ARBA00005964"/>
    </source>
</evidence>
<dbReference type="OrthoDB" id="3200163at2759"/>
<comment type="similarity">
    <text evidence="1 3">Belongs to the type-B carboxylesterase/lipase family.</text>
</comment>
<keyword evidence="3" id="KW-0732">Signal</keyword>
<dbReference type="InterPro" id="IPR019826">
    <property type="entry name" value="Carboxylesterase_B_AS"/>
</dbReference>
<feature type="chain" id="PRO_5034516309" description="Carboxylic ester hydrolase" evidence="3">
    <location>
        <begin position="20"/>
        <end position="621"/>
    </location>
</feature>
<reference evidence="5" key="1">
    <citation type="submission" date="2025-08" db="UniProtKB">
        <authorList>
            <consortium name="Ensembl"/>
        </authorList>
    </citation>
    <scope>IDENTIFICATION</scope>
</reference>
<sequence length="621" mass="69098">MGTLTTTVLVCCLVLVVHGAGDDPGEFLFLKGHTNQVKISSDCLLYTQHLMHPVVMDMPGQIMAFFYKSTGDETSRPLLTTKYGTLQGKTKAVRGADRAVHVFLGIPFAKPPVGELRFASPQPPEPWTSIRNASEHPPMCIQSSKLLEDRTDALKGKFISLRLSEDCLMLNIYTPADRKPSDRLPVMLFIHGGAFIMGGAFMLAGSALSAYENVVVVSIQYRLGILGFLSTGTKEAPGNYGFLDQVAALQWVQENIKDFGGDPQSVTLFGESAGSISVIAHVLSPLSKGLFHRAIAESGSILMPGMLARTPEDLLFIQKVVAVMSFCRVKNLIACLKRKTEDQLIAIARAMSFVPMVACVDGVFLPKTPEEIFNNKEANNVPLLTGVNNHEFGWCLPMAFHLGAILGGMTKETARLFLMILPDSIIPPAAIDLILDEYIRNTTDPLQIRDQFLEMCGDAMMVIPALQTSIYHQASGNQVHFYQFQHRPSIFRDLKPEYVKADHADELPFMMGVPFMIDFDFFKGYFTVEEETLSKRMMKYWANFARSSNPNGPGLSAWPEHGEAETYLEINLDQKASEGLAADRYEFWTETLPGKINHMLAEPLTWQMLRKRVEKLDRTEL</sequence>
<dbReference type="Ensembl" id="ENSLLET00000025185.1">
    <property type="protein sequence ID" value="ENSLLEP00000024261.1"/>
    <property type="gene ID" value="ENSLLEG00000015424.1"/>
</dbReference>
<dbReference type="FunFam" id="3.40.50.1820:FF:000128">
    <property type="entry name" value="Carboxylic ester hydrolase"/>
    <property type="match status" value="1"/>
</dbReference>
<protein>
    <recommendedName>
        <fullName evidence="3">Carboxylic ester hydrolase</fullName>
        <ecNumber evidence="3">3.1.1.-</ecNumber>
    </recommendedName>
</protein>
<dbReference type="GeneTree" id="ENSGT00940000155200"/>
<dbReference type="GO" id="GO:0016787">
    <property type="term" value="F:hydrolase activity"/>
    <property type="evidence" value="ECO:0007669"/>
    <property type="project" value="UniProtKB-KW"/>
</dbReference>
<dbReference type="EC" id="3.1.1.-" evidence="3"/>
<evidence type="ECO:0000259" key="4">
    <source>
        <dbReference type="Pfam" id="PF00135"/>
    </source>
</evidence>
<organism evidence="5 6">
    <name type="scientific">Leptobrachium leishanense</name>
    <name type="common">Leishan spiny toad</name>
    <dbReference type="NCBI Taxonomy" id="445787"/>
    <lineage>
        <taxon>Eukaryota</taxon>
        <taxon>Metazoa</taxon>
        <taxon>Chordata</taxon>
        <taxon>Craniata</taxon>
        <taxon>Vertebrata</taxon>
        <taxon>Euteleostomi</taxon>
        <taxon>Amphibia</taxon>
        <taxon>Batrachia</taxon>
        <taxon>Anura</taxon>
        <taxon>Pelobatoidea</taxon>
        <taxon>Megophryidae</taxon>
        <taxon>Leptobrachium</taxon>
    </lineage>
</organism>
<keyword evidence="6" id="KW-1185">Reference proteome</keyword>
<accession>A0A8C5PL10</accession>
<evidence type="ECO:0000313" key="6">
    <source>
        <dbReference type="Proteomes" id="UP000694569"/>
    </source>
</evidence>
<feature type="domain" description="Carboxylesterase type B" evidence="4">
    <location>
        <begin position="77"/>
        <end position="588"/>
    </location>
</feature>
<dbReference type="AlphaFoldDB" id="A0A8C5PL10"/>
<proteinExistence type="inferred from homology"/>
<dbReference type="InterPro" id="IPR002018">
    <property type="entry name" value="CarbesteraseB"/>
</dbReference>
<dbReference type="InterPro" id="IPR050309">
    <property type="entry name" value="Type-B_Carboxylest/Lipase"/>
</dbReference>
<keyword evidence="2 3" id="KW-0378">Hydrolase</keyword>
<dbReference type="Pfam" id="PF00135">
    <property type="entry name" value="COesterase"/>
    <property type="match status" value="1"/>
</dbReference>
<reference evidence="5" key="2">
    <citation type="submission" date="2025-09" db="UniProtKB">
        <authorList>
            <consortium name="Ensembl"/>
        </authorList>
    </citation>
    <scope>IDENTIFICATION</scope>
</reference>
<dbReference type="PROSITE" id="PS00122">
    <property type="entry name" value="CARBOXYLESTERASE_B_1"/>
    <property type="match status" value="1"/>
</dbReference>
<dbReference type="PANTHER" id="PTHR11559">
    <property type="entry name" value="CARBOXYLESTERASE"/>
    <property type="match status" value="1"/>
</dbReference>
<dbReference type="InterPro" id="IPR029058">
    <property type="entry name" value="AB_hydrolase_fold"/>
</dbReference>
<dbReference type="Gene3D" id="3.40.50.1820">
    <property type="entry name" value="alpha/beta hydrolase"/>
    <property type="match status" value="1"/>
</dbReference>
<evidence type="ECO:0000256" key="2">
    <source>
        <dbReference type="ARBA" id="ARBA00022801"/>
    </source>
</evidence>
<feature type="signal peptide" evidence="3">
    <location>
        <begin position="1"/>
        <end position="19"/>
    </location>
</feature>
<evidence type="ECO:0000256" key="3">
    <source>
        <dbReference type="RuleBase" id="RU361235"/>
    </source>
</evidence>
<dbReference type="Proteomes" id="UP000694569">
    <property type="component" value="Unplaced"/>
</dbReference>